<protein>
    <submittedName>
        <fullName evidence="1">Uncharacterized protein</fullName>
    </submittedName>
</protein>
<evidence type="ECO:0000313" key="1">
    <source>
        <dbReference type="EMBL" id="MFC6771269.1"/>
    </source>
</evidence>
<comment type="caution">
    <text evidence="1">The sequence shown here is derived from an EMBL/GenBank/DDBJ whole genome shotgun (WGS) entry which is preliminary data.</text>
</comment>
<sequence length="91" mass="10248">MKLDIESPDQSTKRYIVNYRKRDSEELAYHVKKLLQSNDRVELWAAGERHLATATDAHSVYEPEEARGVVAGGEQVHPEDVDEIQAVTGSI</sequence>
<keyword evidence="2" id="KW-1185">Reference proteome</keyword>
<organism evidence="1 2">
    <name type="scientific">Halorubrum pallidum</name>
    <dbReference type="NCBI Taxonomy" id="1526114"/>
    <lineage>
        <taxon>Archaea</taxon>
        <taxon>Methanobacteriati</taxon>
        <taxon>Methanobacteriota</taxon>
        <taxon>Stenosarchaea group</taxon>
        <taxon>Halobacteria</taxon>
        <taxon>Halobacteriales</taxon>
        <taxon>Haloferacaceae</taxon>
        <taxon>Halorubrum</taxon>
    </lineage>
</organism>
<gene>
    <name evidence="1" type="ORF">ACFQDD_07020</name>
</gene>
<accession>A0ABD5T3D5</accession>
<reference evidence="1 2" key="1">
    <citation type="journal article" date="2019" name="Int. J. Syst. Evol. Microbiol.">
        <title>The Global Catalogue of Microorganisms (GCM) 10K type strain sequencing project: providing services to taxonomists for standard genome sequencing and annotation.</title>
        <authorList>
            <consortium name="The Broad Institute Genomics Platform"/>
            <consortium name="The Broad Institute Genome Sequencing Center for Infectious Disease"/>
            <person name="Wu L."/>
            <person name="Ma J."/>
        </authorList>
    </citation>
    <scope>NUCLEOTIDE SEQUENCE [LARGE SCALE GENOMIC DNA]</scope>
    <source>
        <strain evidence="1 2">PJ61</strain>
    </source>
</reference>
<evidence type="ECO:0000313" key="2">
    <source>
        <dbReference type="Proteomes" id="UP001596274"/>
    </source>
</evidence>
<dbReference type="Proteomes" id="UP001596274">
    <property type="component" value="Unassembled WGS sequence"/>
</dbReference>
<name>A0ABD5T3D5_9EURY</name>
<dbReference type="EMBL" id="JBHSWT010000317">
    <property type="protein sequence ID" value="MFC6771269.1"/>
    <property type="molecule type" value="Genomic_DNA"/>
</dbReference>
<proteinExistence type="predicted"/>
<dbReference type="AlphaFoldDB" id="A0ABD5T3D5"/>